<dbReference type="InterPro" id="IPR020850">
    <property type="entry name" value="GED_dom"/>
</dbReference>
<feature type="compositionally biased region" description="Low complexity" evidence="1">
    <location>
        <begin position="277"/>
        <end position="295"/>
    </location>
</feature>
<dbReference type="InterPro" id="IPR045063">
    <property type="entry name" value="Dynamin_N"/>
</dbReference>
<dbReference type="Pfam" id="PF00350">
    <property type="entry name" value="Dynamin_N"/>
    <property type="match status" value="1"/>
</dbReference>
<dbReference type="PROSITE" id="PS51388">
    <property type="entry name" value="GED"/>
    <property type="match status" value="1"/>
</dbReference>
<feature type="domain" description="GED" evidence="2">
    <location>
        <begin position="973"/>
        <end position="1065"/>
    </location>
</feature>
<dbReference type="GO" id="GO:0005874">
    <property type="term" value="C:microtubule"/>
    <property type="evidence" value="ECO:0007669"/>
    <property type="project" value="TreeGrafter"/>
</dbReference>
<evidence type="ECO:0000313" key="4">
    <source>
        <dbReference type="Proteomes" id="UP000077266"/>
    </source>
</evidence>
<dbReference type="Proteomes" id="UP000077266">
    <property type="component" value="Unassembled WGS sequence"/>
</dbReference>
<dbReference type="PANTHER" id="PTHR11566">
    <property type="entry name" value="DYNAMIN"/>
    <property type="match status" value="1"/>
</dbReference>
<dbReference type="STRING" id="1314781.A0A165QCN0"/>
<feature type="compositionally biased region" description="Polar residues" evidence="1">
    <location>
        <begin position="320"/>
        <end position="330"/>
    </location>
</feature>
<accession>A0A165QCN0</accession>
<dbReference type="SUPFAM" id="SSF52540">
    <property type="entry name" value="P-loop containing nucleoside triphosphate hydrolases"/>
    <property type="match status" value="1"/>
</dbReference>
<feature type="region of interest" description="Disordered" evidence="1">
    <location>
        <begin position="1"/>
        <end position="82"/>
    </location>
</feature>
<name>A0A165QCN0_EXIGL</name>
<protein>
    <recommendedName>
        <fullName evidence="2">GED domain-containing protein</fullName>
    </recommendedName>
</protein>
<feature type="compositionally biased region" description="Low complexity" evidence="1">
    <location>
        <begin position="163"/>
        <end position="172"/>
    </location>
</feature>
<feature type="region of interest" description="Disordered" evidence="1">
    <location>
        <begin position="270"/>
        <end position="340"/>
    </location>
</feature>
<dbReference type="OrthoDB" id="2790356at2759"/>
<dbReference type="Gene3D" id="3.40.50.300">
    <property type="entry name" value="P-loop containing nucleotide triphosphate hydrolases"/>
    <property type="match status" value="1"/>
</dbReference>
<dbReference type="Gene3D" id="1.20.120.1240">
    <property type="entry name" value="Dynamin, middle domain"/>
    <property type="match status" value="1"/>
</dbReference>
<organism evidence="3 4">
    <name type="scientific">Exidia glandulosa HHB12029</name>
    <dbReference type="NCBI Taxonomy" id="1314781"/>
    <lineage>
        <taxon>Eukaryota</taxon>
        <taxon>Fungi</taxon>
        <taxon>Dikarya</taxon>
        <taxon>Basidiomycota</taxon>
        <taxon>Agaricomycotina</taxon>
        <taxon>Agaricomycetes</taxon>
        <taxon>Auriculariales</taxon>
        <taxon>Exidiaceae</taxon>
        <taxon>Exidia</taxon>
    </lineage>
</organism>
<proteinExistence type="predicted"/>
<dbReference type="InterPro" id="IPR001401">
    <property type="entry name" value="Dynamin_GTPase"/>
</dbReference>
<feature type="compositionally biased region" description="Pro residues" evidence="1">
    <location>
        <begin position="220"/>
        <end position="231"/>
    </location>
</feature>
<dbReference type="InterPro" id="IPR027417">
    <property type="entry name" value="P-loop_NTPase"/>
</dbReference>
<evidence type="ECO:0000256" key="1">
    <source>
        <dbReference type="SAM" id="MobiDB-lite"/>
    </source>
</evidence>
<feature type="compositionally biased region" description="Polar residues" evidence="1">
    <location>
        <begin position="201"/>
        <end position="210"/>
    </location>
</feature>
<evidence type="ECO:0000313" key="3">
    <source>
        <dbReference type="EMBL" id="KZW03414.1"/>
    </source>
</evidence>
<dbReference type="AlphaFoldDB" id="A0A165QCN0"/>
<gene>
    <name evidence="3" type="ORF">EXIGLDRAFT_828348</name>
</gene>
<dbReference type="EMBL" id="KV425883">
    <property type="protein sequence ID" value="KZW03414.1"/>
    <property type="molecule type" value="Genomic_DNA"/>
</dbReference>
<dbReference type="PRINTS" id="PR00195">
    <property type="entry name" value="DYNAMIN"/>
</dbReference>
<dbReference type="SMART" id="SM00053">
    <property type="entry name" value="DYNc"/>
    <property type="match status" value="1"/>
</dbReference>
<keyword evidence="4" id="KW-1185">Reference proteome</keyword>
<dbReference type="GO" id="GO:0008017">
    <property type="term" value="F:microtubule binding"/>
    <property type="evidence" value="ECO:0007669"/>
    <property type="project" value="TreeGrafter"/>
</dbReference>
<dbReference type="GO" id="GO:0003924">
    <property type="term" value="F:GTPase activity"/>
    <property type="evidence" value="ECO:0007669"/>
    <property type="project" value="InterPro"/>
</dbReference>
<sequence>MLFPAMNRHQRPSYASRSVPARSYHNGWAASSSSSMSSPRLTPSPHGRRDSDTKLQNITGTVTGSTPPLSTSSTALPQLPHISPIDSPVTTIGGLRARGDLSSPDIRSFLVPRSSIGRATPMMGSPDSTHLPYLAEEPLQEMKAVFSPIASPPRPSTRKSTRTHSSSSSSSSAGVYEHFALSGGSTSPPPLPSRPASTTRFTIPSPSFQLSPYRPQARSPSPPSRLPAPAPPTLLEVVPEEGLPFHYNSAPSSESNAEYGEEMQEMQMPSRATAEVGSSMSPSSPSMISGSMSISEQSGQHDALLRSASPSHLPLPPSNPTESFSASNHSPVPFPAPAQRRKVPSLRIEIPNAQPRSVQQTVPPLPLNSNIPPVRTPSVLGLVNTAVNEEKIPILDANSNSARAFAGLTACMESLIDTGLPLNRDPPEIVVIGASRSGKTTLVGDLLGLSLPDDPTQCPVMYTLTRAASAQPWTCQLTLIRHLDPSSQTFENVIGSPMGPALLSPSELPHALRRAAAQLGAGRDVICVNININEPGEGPGEVCVFDLPGLSGGDRERRMLAKLCSQSARTLILLAVSCEAEVETLSALRLARENDPTGERTIGVLTKPERMESPTPWARLLNGEEHRMTHGWFCPKSSSALQQALGPGPESLIHSRIGRAPFAQKVDEVLTHMTRDRLRELRTLASNRLEVTSEELRTIPPSPTGDPSAEIFKLLLHFSQDITQLMSGSTSAAGDSAFWSCVRAEQLALRRDLLRGAPKFVPWTRNTSSDLASEMTWLEDPDGIDRVEFATRLGEEVYLDEVASQVSSGVYFRGSCGCNVQQKCIKDATATWSQPSYRFLHAVEQHVERELRERVSKYFARYQHGNLDGQIYSLSLAQMRECRRRASAQLDNLLESATVPVMLGSASYEHYKRIFHEHFHEAYLCAQGHGDTVTLLRSGAGGDVLEGLQRLGIPAVTSADLLRLFPSGPFDSALETMASTRAYYQVAVQCFLDTAVQTIISAFLLPLSGGLGAALVDGLQVGDHDQATRWMEQDPNTRARRADLELKRTRLQRGVDMLARLSMAH</sequence>
<dbReference type="GO" id="GO:0016020">
    <property type="term" value="C:membrane"/>
    <property type="evidence" value="ECO:0007669"/>
    <property type="project" value="TreeGrafter"/>
</dbReference>
<dbReference type="GO" id="GO:0005737">
    <property type="term" value="C:cytoplasm"/>
    <property type="evidence" value="ECO:0007669"/>
    <property type="project" value="TreeGrafter"/>
</dbReference>
<feature type="region of interest" description="Disordered" evidence="1">
    <location>
        <begin position="148"/>
        <end position="231"/>
    </location>
</feature>
<dbReference type="InParanoid" id="A0A165QCN0"/>
<feature type="compositionally biased region" description="Low complexity" evidence="1">
    <location>
        <begin position="59"/>
        <end position="80"/>
    </location>
</feature>
<dbReference type="InterPro" id="IPR022812">
    <property type="entry name" value="Dynamin"/>
</dbReference>
<dbReference type="GO" id="GO:0005525">
    <property type="term" value="F:GTP binding"/>
    <property type="evidence" value="ECO:0007669"/>
    <property type="project" value="InterPro"/>
</dbReference>
<evidence type="ECO:0000259" key="2">
    <source>
        <dbReference type="PROSITE" id="PS51388"/>
    </source>
</evidence>
<reference evidence="3 4" key="1">
    <citation type="journal article" date="2016" name="Mol. Biol. Evol.">
        <title>Comparative Genomics of Early-Diverging Mushroom-Forming Fungi Provides Insights into the Origins of Lignocellulose Decay Capabilities.</title>
        <authorList>
            <person name="Nagy L.G."/>
            <person name="Riley R."/>
            <person name="Tritt A."/>
            <person name="Adam C."/>
            <person name="Daum C."/>
            <person name="Floudas D."/>
            <person name="Sun H."/>
            <person name="Yadav J.S."/>
            <person name="Pangilinan J."/>
            <person name="Larsson K.H."/>
            <person name="Matsuura K."/>
            <person name="Barry K."/>
            <person name="Labutti K."/>
            <person name="Kuo R."/>
            <person name="Ohm R.A."/>
            <person name="Bhattacharya S.S."/>
            <person name="Shirouzu T."/>
            <person name="Yoshinaga Y."/>
            <person name="Martin F.M."/>
            <person name="Grigoriev I.V."/>
            <person name="Hibbett D.S."/>
        </authorList>
    </citation>
    <scope>NUCLEOTIDE SEQUENCE [LARGE SCALE GENOMIC DNA]</scope>
    <source>
        <strain evidence="3 4">HHB12029</strain>
    </source>
</reference>